<organism evidence="2 3">
    <name type="scientific">Actinomadura physcomitrii</name>
    <dbReference type="NCBI Taxonomy" id="2650748"/>
    <lineage>
        <taxon>Bacteria</taxon>
        <taxon>Bacillati</taxon>
        <taxon>Actinomycetota</taxon>
        <taxon>Actinomycetes</taxon>
        <taxon>Streptosporangiales</taxon>
        <taxon>Thermomonosporaceae</taxon>
        <taxon>Actinomadura</taxon>
    </lineage>
</organism>
<gene>
    <name evidence="2" type="ORF">F8568_041015</name>
</gene>
<dbReference type="PANTHER" id="PTHR47197">
    <property type="entry name" value="PROTEIN NIRF"/>
    <property type="match status" value="1"/>
</dbReference>
<dbReference type="InterPro" id="IPR011048">
    <property type="entry name" value="Haem_d1_sf"/>
</dbReference>
<evidence type="ECO:0000256" key="1">
    <source>
        <dbReference type="SAM" id="SignalP"/>
    </source>
</evidence>
<name>A0A6I4MLW7_9ACTN</name>
<dbReference type="InterPro" id="IPR015943">
    <property type="entry name" value="WD40/YVTN_repeat-like_dom_sf"/>
</dbReference>
<comment type="caution">
    <text evidence="2">The sequence shown here is derived from an EMBL/GenBank/DDBJ whole genome shotgun (WGS) entry which is preliminary data.</text>
</comment>
<proteinExistence type="predicted"/>
<feature type="chain" id="PRO_5038666587" description="YncE family protein" evidence="1">
    <location>
        <begin position="28"/>
        <end position="404"/>
    </location>
</feature>
<dbReference type="AlphaFoldDB" id="A0A6I4MLW7"/>
<dbReference type="Gene3D" id="2.130.10.10">
    <property type="entry name" value="YVTN repeat-like/Quinoprotein amine dehydrogenase"/>
    <property type="match status" value="1"/>
</dbReference>
<dbReference type="PANTHER" id="PTHR47197:SF3">
    <property type="entry name" value="DIHYDRO-HEME D1 DEHYDROGENASE"/>
    <property type="match status" value="1"/>
</dbReference>
<evidence type="ECO:0000313" key="3">
    <source>
        <dbReference type="Proteomes" id="UP000462055"/>
    </source>
</evidence>
<feature type="signal peptide" evidence="1">
    <location>
        <begin position="1"/>
        <end position="27"/>
    </location>
</feature>
<sequence>MMGRGRTRGRHRATLGAFALAAVLVPASGCGSPVEFYKPGGGGADDPVVGLGGAAPYVPPRTGRPRAADPPGTVPVAPAGGRVYAATGPGMIAPGARGVPARLYVADGRGIEVIDPRTLRLTGRFGAGTAVSRVVPSWDMRRLWTVDAVRDVLVPVGARTGRQGRPVPAVDPAALYFTPDGRAALVVAGRPRRLEVRDPRSMRPMASVPLPCAAADGDFTLDGGHLVLSCTSAGSLVRVDVPGRRVAGTVRLPAGARPGDVRLSPDGGTFLVADAAKGGVWAVDARTFATGGFVRTAPGARGLAISRDARRLFVTGGGTLFAVDFRARRVTARWPLPGGGDALPGGVTSDGRALWLADPGGLVYAVSTRTGRVLRRARLRGRPAGLCVHPQPGRYSLGGTGLYR</sequence>
<dbReference type="RefSeq" id="WP_151599303.1">
    <property type="nucleotide sequence ID" value="NZ_WBMS02000054.1"/>
</dbReference>
<keyword evidence="1" id="KW-0732">Signal</keyword>
<protein>
    <recommendedName>
        <fullName evidence="4">YncE family protein</fullName>
    </recommendedName>
</protein>
<reference evidence="2" key="1">
    <citation type="submission" date="2019-12" db="EMBL/GenBank/DDBJ databases">
        <title>Actinomadura physcomitrii sp. nov., a novel actinomycete isolated from moss [Physcomitrium sphaericum (Ludw) Fuernr].</title>
        <authorList>
            <person name="Zhuang X."/>
        </authorList>
    </citation>
    <scope>NUCLEOTIDE SEQUENCE [LARGE SCALE GENOMIC DNA]</scope>
    <source>
        <strain evidence="2">LD22</strain>
    </source>
</reference>
<dbReference type="Proteomes" id="UP000462055">
    <property type="component" value="Unassembled WGS sequence"/>
</dbReference>
<dbReference type="SUPFAM" id="SSF51004">
    <property type="entry name" value="C-terminal (heme d1) domain of cytochrome cd1-nitrite reductase"/>
    <property type="match status" value="1"/>
</dbReference>
<evidence type="ECO:0008006" key="4">
    <source>
        <dbReference type="Google" id="ProtNLM"/>
    </source>
</evidence>
<dbReference type="EMBL" id="WBMS02000054">
    <property type="protein sequence ID" value="MWA06623.1"/>
    <property type="molecule type" value="Genomic_DNA"/>
</dbReference>
<evidence type="ECO:0000313" key="2">
    <source>
        <dbReference type="EMBL" id="MWA06623.1"/>
    </source>
</evidence>
<accession>A0A6I4MLW7</accession>
<dbReference type="InterPro" id="IPR051200">
    <property type="entry name" value="Host-pathogen_enzymatic-act"/>
</dbReference>
<keyword evidence="3" id="KW-1185">Reference proteome</keyword>